<accession>A0AAV7QYI3</accession>
<evidence type="ECO:0000313" key="3">
    <source>
        <dbReference type="EMBL" id="KAJ1144220.1"/>
    </source>
</evidence>
<feature type="compositionally biased region" description="Low complexity" evidence="1">
    <location>
        <begin position="369"/>
        <end position="378"/>
    </location>
</feature>
<feature type="domain" description="Myb/SANT-like DNA-binding" evidence="2">
    <location>
        <begin position="160"/>
        <end position="231"/>
    </location>
</feature>
<dbReference type="Proteomes" id="UP001066276">
    <property type="component" value="Chromosome 6"/>
</dbReference>
<dbReference type="AlphaFoldDB" id="A0AAV7QYI3"/>
<feature type="compositionally biased region" description="Basic residues" evidence="1">
    <location>
        <begin position="321"/>
        <end position="338"/>
    </location>
</feature>
<feature type="region of interest" description="Disordered" evidence="1">
    <location>
        <begin position="309"/>
        <end position="492"/>
    </location>
</feature>
<feature type="compositionally biased region" description="Low complexity" evidence="1">
    <location>
        <begin position="388"/>
        <end position="406"/>
    </location>
</feature>
<dbReference type="PANTHER" id="PTHR23098">
    <property type="entry name" value="AGAP001331-PA-RELATED"/>
    <property type="match status" value="1"/>
</dbReference>
<feature type="region of interest" description="Disordered" evidence="1">
    <location>
        <begin position="142"/>
        <end position="163"/>
    </location>
</feature>
<evidence type="ECO:0000313" key="4">
    <source>
        <dbReference type="Proteomes" id="UP001066276"/>
    </source>
</evidence>
<organism evidence="3 4">
    <name type="scientific">Pleurodeles waltl</name>
    <name type="common">Iberian ribbed newt</name>
    <dbReference type="NCBI Taxonomy" id="8319"/>
    <lineage>
        <taxon>Eukaryota</taxon>
        <taxon>Metazoa</taxon>
        <taxon>Chordata</taxon>
        <taxon>Craniata</taxon>
        <taxon>Vertebrata</taxon>
        <taxon>Euteleostomi</taxon>
        <taxon>Amphibia</taxon>
        <taxon>Batrachia</taxon>
        <taxon>Caudata</taxon>
        <taxon>Salamandroidea</taxon>
        <taxon>Salamandridae</taxon>
        <taxon>Pleurodelinae</taxon>
        <taxon>Pleurodeles</taxon>
    </lineage>
</organism>
<evidence type="ECO:0000259" key="2">
    <source>
        <dbReference type="Pfam" id="PF13873"/>
    </source>
</evidence>
<evidence type="ECO:0000256" key="1">
    <source>
        <dbReference type="SAM" id="MobiDB-lite"/>
    </source>
</evidence>
<dbReference type="Pfam" id="PF13873">
    <property type="entry name" value="Myb_DNA-bind_5"/>
    <property type="match status" value="2"/>
</dbReference>
<reference evidence="3" key="1">
    <citation type="journal article" date="2022" name="bioRxiv">
        <title>Sequencing and chromosome-scale assembly of the giantPleurodeles waltlgenome.</title>
        <authorList>
            <person name="Brown T."/>
            <person name="Elewa A."/>
            <person name="Iarovenko S."/>
            <person name="Subramanian E."/>
            <person name="Araus A.J."/>
            <person name="Petzold A."/>
            <person name="Susuki M."/>
            <person name="Suzuki K.-i.T."/>
            <person name="Hayashi T."/>
            <person name="Toyoda A."/>
            <person name="Oliveira C."/>
            <person name="Osipova E."/>
            <person name="Leigh N.D."/>
            <person name="Simon A."/>
            <person name="Yun M.H."/>
        </authorList>
    </citation>
    <scope>NUCLEOTIDE SEQUENCE</scope>
    <source>
        <strain evidence="3">20211129_DDA</strain>
        <tissue evidence="3">Liver</tissue>
    </source>
</reference>
<name>A0AAV7QYI3_PLEWA</name>
<protein>
    <recommendedName>
        <fullName evidence="2">Myb/SANT-like DNA-binding domain-containing protein</fullName>
    </recommendedName>
</protein>
<dbReference type="GO" id="GO:0005634">
    <property type="term" value="C:nucleus"/>
    <property type="evidence" value="ECO:0007669"/>
    <property type="project" value="TreeGrafter"/>
</dbReference>
<keyword evidence="4" id="KW-1185">Reference proteome</keyword>
<feature type="compositionally biased region" description="Pro residues" evidence="1">
    <location>
        <begin position="469"/>
        <end position="486"/>
    </location>
</feature>
<dbReference type="InterPro" id="IPR028002">
    <property type="entry name" value="Myb_DNA-bind_5"/>
</dbReference>
<proteinExistence type="predicted"/>
<sequence>MAPQRHPRISEEELRVMVEEIIRVEPQLFGSQVQHTSIARKMELLRRIVDRDNAVGQHPRTRDDIRKRWNDLRGKVRSVVSRHHIAVQRTGGGSPPPPPQLTTWEEQVLATLHPEGLAGVAGGMDSGPPAVCTPEAAAISSHAPADGAYGGEQRAESQPTLSTEELEKLVDGLLPQYTLLYSPPDKQASAHQKKDIWRAITKEVRTLGVYHRRSTHCRKRWEDIRRWSKKTAEAQLGMASQRGRGARRTMTPLMFRILAVAYPELDGRLKASQQPQGVQPSILATTSAGLVVPVVTGFWSAPGSRAASVARSQSTDSPPPVKHKKLSSARRERGKKSATKAAPRGTVGSVETAATPSKVGKGHSKTGKSGKSSTVDKSASSTAAQDKTATSPAAQDPAASSTAAQDKTAASPAAQGKTAASSPTAQDKTATSPATQDKTAASSTAAQDKTAASSTAAQDKTATSLLPRIRPPPAAPLPRTSPPAPPQDSERQ</sequence>
<comment type="caution">
    <text evidence="3">The sequence shown here is derived from an EMBL/GenBank/DDBJ whole genome shotgun (WGS) entry which is preliminary data.</text>
</comment>
<dbReference type="PANTHER" id="PTHR23098:SF16">
    <property type="entry name" value="REGULATORY PROTEIN ZESTE"/>
    <property type="match status" value="1"/>
</dbReference>
<gene>
    <name evidence="3" type="ORF">NDU88_010521</name>
</gene>
<feature type="compositionally biased region" description="Polar residues" evidence="1">
    <location>
        <begin position="418"/>
        <end position="464"/>
    </location>
</feature>
<dbReference type="EMBL" id="JANPWB010000010">
    <property type="protein sequence ID" value="KAJ1144220.1"/>
    <property type="molecule type" value="Genomic_DNA"/>
</dbReference>
<feature type="domain" description="Myb/SANT-like DNA-binding" evidence="2">
    <location>
        <begin position="5"/>
        <end position="78"/>
    </location>
</feature>